<dbReference type="GO" id="GO:0004077">
    <property type="term" value="F:biotin--[biotin carboxyl-carrier protein] ligase activity"/>
    <property type="evidence" value="ECO:0007669"/>
    <property type="project" value="UniProtKB-EC"/>
</dbReference>
<gene>
    <name evidence="3" type="ORF">OD355_02140</name>
</gene>
<evidence type="ECO:0000256" key="1">
    <source>
        <dbReference type="ARBA" id="ARBA00022598"/>
    </source>
</evidence>
<dbReference type="PANTHER" id="PTHR12835:SF5">
    <property type="entry name" value="BIOTIN--PROTEIN LIGASE"/>
    <property type="match status" value="1"/>
</dbReference>
<keyword evidence="1 3" id="KW-0436">Ligase</keyword>
<dbReference type="EC" id="6.3.4.15" evidence="3"/>
<sequence length="242" mass="27809">MHVLQETDSTNNYAMQMVEQNSAKHGDAWLAIHQTQGKGQRGKQWVSEKGKNITLSIAVKIDNAGITEQFYFLAAMALAARSLFARYVYEADKVKLKWPNDVYWGDIKAGGILIENKISGQNWKWAVVGFGINVNQEEFETSFSKKAVSLKMIRGVEFDVETLAQELCTEADKWFQIFEDKDYQKILQEYNQHLYKKGEKVRLKKDTFFEAEVIGVNSDGELMVKTDMLESFGFGEIEWDFQ</sequence>
<name>A0AAE3LJ49_9BACT</name>
<dbReference type="GO" id="GO:0005737">
    <property type="term" value="C:cytoplasm"/>
    <property type="evidence" value="ECO:0007669"/>
    <property type="project" value="TreeGrafter"/>
</dbReference>
<dbReference type="Pfam" id="PF03099">
    <property type="entry name" value="BPL_LplA_LipB"/>
    <property type="match status" value="1"/>
</dbReference>
<reference evidence="3" key="1">
    <citation type="submission" date="2022-10" db="EMBL/GenBank/DDBJ databases">
        <authorList>
            <person name="Kim H.S."/>
            <person name="Kim J.-S."/>
            <person name="Suh M.K."/>
            <person name="Eom M.K."/>
            <person name="Lee J.-S."/>
        </authorList>
    </citation>
    <scope>NUCLEOTIDE SEQUENCE</scope>
    <source>
        <strain evidence="3">LIP-5</strain>
    </source>
</reference>
<comment type="caution">
    <text evidence="3">The sequence shown here is derived from an EMBL/GenBank/DDBJ whole genome shotgun (WGS) entry which is preliminary data.</text>
</comment>
<dbReference type="CDD" id="cd16442">
    <property type="entry name" value="BPL"/>
    <property type="match status" value="1"/>
</dbReference>
<dbReference type="InterPro" id="IPR004143">
    <property type="entry name" value="BPL_LPL_catalytic"/>
</dbReference>
<evidence type="ECO:0000259" key="2">
    <source>
        <dbReference type="PROSITE" id="PS51733"/>
    </source>
</evidence>
<dbReference type="AlphaFoldDB" id="A0AAE3LJ49"/>
<feature type="domain" description="BPL/LPL catalytic" evidence="2">
    <location>
        <begin position="1"/>
        <end position="179"/>
    </location>
</feature>
<accession>A0AAE3LJ49</accession>
<dbReference type="EMBL" id="JAOTPL010000002">
    <property type="protein sequence ID" value="MCU7693312.1"/>
    <property type="molecule type" value="Genomic_DNA"/>
</dbReference>
<dbReference type="SUPFAM" id="SSF55681">
    <property type="entry name" value="Class II aaRS and biotin synthetases"/>
    <property type="match status" value="1"/>
</dbReference>
<dbReference type="NCBIfam" id="TIGR00121">
    <property type="entry name" value="birA_ligase"/>
    <property type="match status" value="1"/>
</dbReference>
<evidence type="ECO:0000313" key="3">
    <source>
        <dbReference type="EMBL" id="MCU7693312.1"/>
    </source>
</evidence>
<organism evidence="3 4">
    <name type="scientific">Haoranjiania flava</name>
    <dbReference type="NCBI Taxonomy" id="1856322"/>
    <lineage>
        <taxon>Bacteria</taxon>
        <taxon>Pseudomonadati</taxon>
        <taxon>Bacteroidota</taxon>
        <taxon>Chitinophagia</taxon>
        <taxon>Chitinophagales</taxon>
        <taxon>Chitinophagaceae</taxon>
        <taxon>Haoranjiania</taxon>
    </lineage>
</organism>
<dbReference type="PROSITE" id="PS51733">
    <property type="entry name" value="BPL_LPL_CATALYTIC"/>
    <property type="match status" value="1"/>
</dbReference>
<keyword evidence="4" id="KW-1185">Reference proteome</keyword>
<dbReference type="InterPro" id="IPR004408">
    <property type="entry name" value="Biotin_CoA_COase_ligase"/>
</dbReference>
<protein>
    <submittedName>
        <fullName evidence="3">Biotin--[acetyl-CoA-carboxylase] ligase</fullName>
        <ecNumber evidence="3">6.3.4.15</ecNumber>
    </submittedName>
</protein>
<dbReference type="Gene3D" id="3.30.930.10">
    <property type="entry name" value="Bira Bifunctional Protein, Domain 2"/>
    <property type="match status" value="1"/>
</dbReference>
<dbReference type="Proteomes" id="UP001209317">
    <property type="component" value="Unassembled WGS sequence"/>
</dbReference>
<evidence type="ECO:0000313" key="4">
    <source>
        <dbReference type="Proteomes" id="UP001209317"/>
    </source>
</evidence>
<dbReference type="PANTHER" id="PTHR12835">
    <property type="entry name" value="BIOTIN PROTEIN LIGASE"/>
    <property type="match status" value="1"/>
</dbReference>
<proteinExistence type="predicted"/>
<dbReference type="RefSeq" id="WP_263036798.1">
    <property type="nucleotide sequence ID" value="NZ_JAOTPL010000002.1"/>
</dbReference>
<dbReference type="InterPro" id="IPR045864">
    <property type="entry name" value="aa-tRNA-synth_II/BPL/LPL"/>
</dbReference>